<dbReference type="Gene3D" id="3.40.50.1820">
    <property type="entry name" value="alpha/beta hydrolase"/>
    <property type="match status" value="1"/>
</dbReference>
<reference evidence="2 3" key="1">
    <citation type="submission" date="2020-08" db="EMBL/GenBank/DDBJ databases">
        <title>Genomic Encyclopedia of Archaeal and Bacterial Type Strains, Phase II (KMG-II): from individual species to whole genera.</title>
        <authorList>
            <person name="Goeker M."/>
        </authorList>
    </citation>
    <scope>NUCLEOTIDE SEQUENCE [LARGE SCALE GENOMIC DNA]</scope>
    <source>
        <strain evidence="2 3">DSM 43850</strain>
    </source>
</reference>
<evidence type="ECO:0000313" key="2">
    <source>
        <dbReference type="EMBL" id="MBA8930866.1"/>
    </source>
</evidence>
<evidence type="ECO:0000313" key="3">
    <source>
        <dbReference type="Proteomes" id="UP000517916"/>
    </source>
</evidence>
<gene>
    <name evidence="2" type="ORF">BC739_008113</name>
</gene>
<dbReference type="InterPro" id="IPR000073">
    <property type="entry name" value="AB_hydrolase_1"/>
</dbReference>
<dbReference type="RefSeq" id="WP_182840107.1">
    <property type="nucleotide sequence ID" value="NZ_BAAABQ010000018.1"/>
</dbReference>
<organism evidence="2 3">
    <name type="scientific">Kutzneria viridogrisea</name>
    <dbReference type="NCBI Taxonomy" id="47990"/>
    <lineage>
        <taxon>Bacteria</taxon>
        <taxon>Bacillati</taxon>
        <taxon>Actinomycetota</taxon>
        <taxon>Actinomycetes</taxon>
        <taxon>Pseudonocardiales</taxon>
        <taxon>Pseudonocardiaceae</taxon>
        <taxon>Kutzneria</taxon>
    </lineage>
</organism>
<name>A0ABR6BVB9_9PSEU</name>
<comment type="caution">
    <text evidence="2">The sequence shown here is derived from an EMBL/GenBank/DDBJ whole genome shotgun (WGS) entry which is preliminary data.</text>
</comment>
<evidence type="ECO:0000259" key="1">
    <source>
        <dbReference type="Pfam" id="PF00561"/>
    </source>
</evidence>
<dbReference type="InterPro" id="IPR029058">
    <property type="entry name" value="AB_hydrolase_fold"/>
</dbReference>
<dbReference type="EMBL" id="JACJID010000007">
    <property type="protein sequence ID" value="MBA8930866.1"/>
    <property type="molecule type" value="Genomic_DNA"/>
</dbReference>
<accession>A0ABR6BVB9</accession>
<proteinExistence type="predicted"/>
<dbReference type="Proteomes" id="UP000517916">
    <property type="component" value="Unassembled WGS sequence"/>
</dbReference>
<protein>
    <submittedName>
        <fullName evidence="2">Pimeloyl-ACP methyl ester carboxylesterase</fullName>
    </submittedName>
</protein>
<dbReference type="SUPFAM" id="SSF53474">
    <property type="entry name" value="alpha/beta-Hydrolases"/>
    <property type="match status" value="1"/>
</dbReference>
<keyword evidence="3" id="KW-1185">Reference proteome</keyword>
<dbReference type="Pfam" id="PF00561">
    <property type="entry name" value="Abhydrolase_1"/>
    <property type="match status" value="1"/>
</dbReference>
<feature type="domain" description="AB hydrolase-1" evidence="1">
    <location>
        <begin position="35"/>
        <end position="105"/>
    </location>
</feature>
<sequence>MNAVVEVPLSRGVLLVPGFGSGPGYFAPTDAWLRSCGYEPAHASIGRNLGCTDELVALVERQLVAHAEATGGPVVLLGHSRGGALARLVALRRPELVRGLVMLGSPVRDVLGANRFVVGLARGLTWLSAIGLRGLLTADCLTGSCFRANSLALAAPLPPRLPALALYSLRDRIAPWRLCLDPYAECVAVRSSHTGLRAAPDVFAALESRLANWK</sequence>